<dbReference type="EMBL" id="CYSE01000009">
    <property type="protein sequence ID" value="CUH81778.1"/>
    <property type="molecule type" value="Genomic_DNA"/>
</dbReference>
<evidence type="ECO:0000256" key="2">
    <source>
        <dbReference type="ARBA" id="ARBA00022448"/>
    </source>
</evidence>
<protein>
    <submittedName>
        <fullName evidence="10">Cytochrome c oxidase subunit III</fullName>
    </submittedName>
</protein>
<dbReference type="InterPro" id="IPR051459">
    <property type="entry name" value="Cytochrome_c-type_DH"/>
</dbReference>
<keyword evidence="5 8" id="KW-0479">Metal-binding</keyword>
<sequence>MPMNKGPKDRSAKCTVRRSVHLAALGSALATTGVVVLAQSEPVDPRVEGLTFLGEPVLASEVTAGQQLYADNCASCHGANLEGQPDWRRRLDTGRMPAPPHDDTGHTWHHSDRMLFQITKGGVGAVVPGYESDMPAFGEDLTDAEVAAILVYIKSTWPERQREFQAEVSANDTGG</sequence>
<dbReference type="STRING" id="441103.TRN7648_03633"/>
<dbReference type="GO" id="GO:0009055">
    <property type="term" value="F:electron transfer activity"/>
    <property type="evidence" value="ECO:0007669"/>
    <property type="project" value="InterPro"/>
</dbReference>
<evidence type="ECO:0000256" key="1">
    <source>
        <dbReference type="ARBA" id="ARBA00001926"/>
    </source>
</evidence>
<feature type="domain" description="Cytochrome c" evidence="9">
    <location>
        <begin position="60"/>
        <end position="157"/>
    </location>
</feature>
<organism evidence="10 11">
    <name type="scientific">Tropicibacter naphthalenivorans</name>
    <dbReference type="NCBI Taxonomy" id="441103"/>
    <lineage>
        <taxon>Bacteria</taxon>
        <taxon>Pseudomonadati</taxon>
        <taxon>Pseudomonadota</taxon>
        <taxon>Alphaproteobacteria</taxon>
        <taxon>Rhodobacterales</taxon>
        <taxon>Roseobacteraceae</taxon>
        <taxon>Tropicibacter</taxon>
    </lineage>
</organism>
<evidence type="ECO:0000256" key="5">
    <source>
        <dbReference type="ARBA" id="ARBA00022723"/>
    </source>
</evidence>
<keyword evidence="11" id="KW-1185">Reference proteome</keyword>
<evidence type="ECO:0000256" key="8">
    <source>
        <dbReference type="PROSITE-ProRule" id="PRU00433"/>
    </source>
</evidence>
<evidence type="ECO:0000313" key="10">
    <source>
        <dbReference type="EMBL" id="CUH81778.1"/>
    </source>
</evidence>
<evidence type="ECO:0000256" key="6">
    <source>
        <dbReference type="ARBA" id="ARBA00022982"/>
    </source>
</evidence>
<comment type="cofactor">
    <cofactor evidence="1">
        <name>heme c</name>
        <dbReference type="ChEBI" id="CHEBI:61717"/>
    </cofactor>
</comment>
<dbReference type="GO" id="GO:0020037">
    <property type="term" value="F:heme binding"/>
    <property type="evidence" value="ECO:0007669"/>
    <property type="project" value="InterPro"/>
</dbReference>
<keyword evidence="6" id="KW-0249">Electron transport</keyword>
<dbReference type="PANTHER" id="PTHR35008:SF4">
    <property type="entry name" value="BLL4482 PROTEIN"/>
    <property type="match status" value="1"/>
</dbReference>
<dbReference type="AlphaFoldDB" id="A0A0P1GIC5"/>
<evidence type="ECO:0000259" key="9">
    <source>
        <dbReference type="PROSITE" id="PS51007"/>
    </source>
</evidence>
<dbReference type="InterPro" id="IPR009056">
    <property type="entry name" value="Cyt_c-like_dom"/>
</dbReference>
<proteinExistence type="predicted"/>
<dbReference type="Gene3D" id="1.10.760.10">
    <property type="entry name" value="Cytochrome c-like domain"/>
    <property type="match status" value="1"/>
</dbReference>
<dbReference type="PROSITE" id="PS51007">
    <property type="entry name" value="CYTC"/>
    <property type="match status" value="1"/>
</dbReference>
<dbReference type="PANTHER" id="PTHR35008">
    <property type="entry name" value="BLL4482 PROTEIN-RELATED"/>
    <property type="match status" value="1"/>
</dbReference>
<name>A0A0P1GIC5_9RHOB</name>
<dbReference type="Pfam" id="PF00034">
    <property type="entry name" value="Cytochrom_C"/>
    <property type="match status" value="1"/>
</dbReference>
<keyword evidence="2" id="KW-0813">Transport</keyword>
<dbReference type="InterPro" id="IPR036909">
    <property type="entry name" value="Cyt_c-like_dom_sf"/>
</dbReference>
<accession>A0A0P1GIC5</accession>
<keyword evidence="7 8" id="KW-0408">Iron</keyword>
<evidence type="ECO:0000256" key="3">
    <source>
        <dbReference type="ARBA" id="ARBA00022617"/>
    </source>
</evidence>
<reference evidence="10 11" key="1">
    <citation type="submission" date="2015-09" db="EMBL/GenBank/DDBJ databases">
        <authorList>
            <consortium name="Swine Surveillance"/>
        </authorList>
    </citation>
    <scope>NUCLEOTIDE SEQUENCE [LARGE SCALE GENOMIC DNA]</scope>
    <source>
        <strain evidence="10 11">CECT 7648</strain>
    </source>
</reference>
<keyword evidence="4" id="KW-0679">Respiratory chain</keyword>
<dbReference type="Proteomes" id="UP000054935">
    <property type="component" value="Unassembled WGS sequence"/>
</dbReference>
<dbReference type="SUPFAM" id="SSF46626">
    <property type="entry name" value="Cytochrome c"/>
    <property type="match status" value="1"/>
</dbReference>
<dbReference type="InterPro" id="IPR008168">
    <property type="entry name" value="Cyt_C_IC"/>
</dbReference>
<dbReference type="PRINTS" id="PR00605">
    <property type="entry name" value="CYTCHROMECIC"/>
</dbReference>
<evidence type="ECO:0000256" key="7">
    <source>
        <dbReference type="ARBA" id="ARBA00023004"/>
    </source>
</evidence>
<keyword evidence="3 8" id="KW-0349">Heme</keyword>
<gene>
    <name evidence="10" type="primary">ccoP_2</name>
    <name evidence="10" type="ORF">TRN7648_03633</name>
</gene>
<evidence type="ECO:0000313" key="11">
    <source>
        <dbReference type="Proteomes" id="UP000054935"/>
    </source>
</evidence>
<evidence type="ECO:0000256" key="4">
    <source>
        <dbReference type="ARBA" id="ARBA00022660"/>
    </source>
</evidence>
<dbReference type="GO" id="GO:0005506">
    <property type="term" value="F:iron ion binding"/>
    <property type="evidence" value="ECO:0007669"/>
    <property type="project" value="InterPro"/>
</dbReference>